<dbReference type="Proteomes" id="UP000198701">
    <property type="component" value="Unassembled WGS sequence"/>
</dbReference>
<evidence type="ECO:0000313" key="2">
    <source>
        <dbReference type="EMBL" id="SDK72153.1"/>
    </source>
</evidence>
<dbReference type="STRING" id="386301.SAMN05216282_11165"/>
<dbReference type="RefSeq" id="WP_338419114.1">
    <property type="nucleotide sequence ID" value="NZ_FNFU01000011.1"/>
</dbReference>
<dbReference type="SUPFAM" id="SSF51011">
    <property type="entry name" value="Glycosyl hydrolase domain"/>
    <property type="match status" value="1"/>
</dbReference>
<evidence type="ECO:0000313" key="3">
    <source>
        <dbReference type="Proteomes" id="UP000198701"/>
    </source>
</evidence>
<dbReference type="EMBL" id="FNFU01000011">
    <property type="protein sequence ID" value="SDK72153.1"/>
    <property type="molecule type" value="Genomic_DNA"/>
</dbReference>
<organism evidence="2 3">
    <name type="scientific">Cryobacterium psychrotolerans</name>
    <dbReference type="NCBI Taxonomy" id="386301"/>
    <lineage>
        <taxon>Bacteria</taxon>
        <taxon>Bacillati</taxon>
        <taxon>Actinomycetota</taxon>
        <taxon>Actinomycetes</taxon>
        <taxon>Micrococcales</taxon>
        <taxon>Microbacteriaceae</taxon>
        <taxon>Cryobacterium</taxon>
    </lineage>
</organism>
<dbReference type="InterPro" id="IPR013780">
    <property type="entry name" value="Glyco_hydro_b"/>
</dbReference>
<dbReference type="PANTHER" id="PTHR43863:SF2">
    <property type="entry name" value="MALTASE-GLUCOAMYLASE"/>
    <property type="match status" value="1"/>
</dbReference>
<dbReference type="InterPro" id="IPR051816">
    <property type="entry name" value="Glycosyl_Hydrolase_31"/>
</dbReference>
<proteinExistence type="predicted"/>
<sequence length="136" mass="15309">MIPVFKRLIEVRERLVPYLAEQSRRTIATSAPLMRALYFDHPHDENVWAHPLQWMLGDDLLVAPVLEAGATEWTVYLPAGDWVDAWTGEALAGGRTVSRPVPLDEIPVYCRAASWASLRAVFPSRETAVVRAKMPE</sequence>
<dbReference type="Pfam" id="PF21365">
    <property type="entry name" value="Glyco_hydro_31_3rd"/>
    <property type="match status" value="1"/>
</dbReference>
<evidence type="ECO:0000259" key="1">
    <source>
        <dbReference type="Pfam" id="PF21365"/>
    </source>
</evidence>
<gene>
    <name evidence="2" type="ORF">SAMN05216282_11165</name>
</gene>
<accession>A0A1G9E7Q1</accession>
<dbReference type="Gene3D" id="2.60.40.1180">
    <property type="entry name" value="Golgi alpha-mannosidase II"/>
    <property type="match status" value="1"/>
</dbReference>
<dbReference type="AlphaFoldDB" id="A0A1G9E7Q1"/>
<protein>
    <submittedName>
        <fullName evidence="2">Glycosyl hydrolases family 31</fullName>
    </submittedName>
</protein>
<dbReference type="InterPro" id="IPR048395">
    <property type="entry name" value="Glyco_hydro_31_C"/>
</dbReference>
<feature type="domain" description="Glycosyl hydrolase family 31 C-terminal" evidence="1">
    <location>
        <begin position="31"/>
        <end position="112"/>
    </location>
</feature>
<dbReference type="GO" id="GO:0016787">
    <property type="term" value="F:hydrolase activity"/>
    <property type="evidence" value="ECO:0007669"/>
    <property type="project" value="UniProtKB-KW"/>
</dbReference>
<dbReference type="Gene3D" id="3.20.20.80">
    <property type="entry name" value="Glycosidases"/>
    <property type="match status" value="1"/>
</dbReference>
<keyword evidence="3" id="KW-1185">Reference proteome</keyword>
<dbReference type="PANTHER" id="PTHR43863">
    <property type="entry name" value="HYDROLASE, PUTATIVE (AFU_ORTHOLOGUE AFUA_1G03140)-RELATED"/>
    <property type="match status" value="1"/>
</dbReference>
<name>A0A1G9E7Q1_9MICO</name>
<reference evidence="2 3" key="1">
    <citation type="submission" date="2016-10" db="EMBL/GenBank/DDBJ databases">
        <authorList>
            <person name="de Groot N.N."/>
        </authorList>
    </citation>
    <scope>NUCLEOTIDE SEQUENCE [LARGE SCALE GENOMIC DNA]</scope>
    <source>
        <strain evidence="2 3">CGMCC 1.5382</strain>
    </source>
</reference>
<keyword evidence="2" id="KW-0378">Hydrolase</keyword>